<dbReference type="AlphaFoldDB" id="A0A0P7BVH9"/>
<dbReference type="OrthoDB" id="5044281at2759"/>
<proteinExistence type="predicted"/>
<keyword evidence="2" id="KW-1185">Reference proteome</keyword>
<protein>
    <submittedName>
        <fullName evidence="1">Uncharacterized protein</fullName>
    </submittedName>
</protein>
<gene>
    <name evidence="1" type="ORF">AK830_g2104</name>
</gene>
<name>A0A0P7BVH9_9HYPO</name>
<comment type="caution">
    <text evidence="1">The sequence shown here is derived from an EMBL/GenBank/DDBJ whole genome shotgun (WGS) entry which is preliminary data.</text>
</comment>
<evidence type="ECO:0000313" key="1">
    <source>
        <dbReference type="EMBL" id="KPM44414.1"/>
    </source>
</evidence>
<reference evidence="1 2" key="1">
    <citation type="submission" date="2015-09" db="EMBL/GenBank/DDBJ databases">
        <title>Draft genome of a European isolate of the apple canker pathogen Neonectria ditissima.</title>
        <authorList>
            <person name="Gomez-Cortecero A."/>
            <person name="Harrison R.J."/>
            <person name="Armitage A.D."/>
        </authorList>
    </citation>
    <scope>NUCLEOTIDE SEQUENCE [LARGE SCALE GENOMIC DNA]</scope>
    <source>
        <strain evidence="1 2">R09/05</strain>
    </source>
</reference>
<accession>A0A0P7BVH9</accession>
<sequence length="369" mass="42356">MSSSSDDESHCPQGFVSSEAQGLIEKFSLGQCMSFIYNTGYSKCTEHCCGHSISEPHWSMFGPNIDPAESPRGIWPVAKLRQWMISTETGDAAKEAGDSAERISRFISEFSRFEFTKDHTWAADDLAMIPHINKDAVPQSRLDYLGELDRQRKDPTVSSKIREIKASREAVESHFATSLFFKLPPAWLADTVFWSRPTKGYDELCKGYLAWRKLWHVYVFREDEAISCRLENIQGCILPLVPRLRMWGNVQNDYNLYHFQELSRKELRYMYEQEPESLLHMLSNLVRWKEECQILNDFVGLRRGVCKEKFHETKRAAQRAGSAMVRVVAADNHNSSNLKRESETYTAKLRFLEFRAALCSGPVSGVLEA</sequence>
<dbReference type="Proteomes" id="UP000050424">
    <property type="component" value="Unassembled WGS sequence"/>
</dbReference>
<dbReference type="EMBL" id="LKCW01000019">
    <property type="protein sequence ID" value="KPM44414.1"/>
    <property type="molecule type" value="Genomic_DNA"/>
</dbReference>
<evidence type="ECO:0000313" key="2">
    <source>
        <dbReference type="Proteomes" id="UP000050424"/>
    </source>
</evidence>
<organism evidence="1 2">
    <name type="scientific">Neonectria ditissima</name>
    <dbReference type="NCBI Taxonomy" id="78410"/>
    <lineage>
        <taxon>Eukaryota</taxon>
        <taxon>Fungi</taxon>
        <taxon>Dikarya</taxon>
        <taxon>Ascomycota</taxon>
        <taxon>Pezizomycotina</taxon>
        <taxon>Sordariomycetes</taxon>
        <taxon>Hypocreomycetidae</taxon>
        <taxon>Hypocreales</taxon>
        <taxon>Nectriaceae</taxon>
        <taxon>Neonectria</taxon>
    </lineage>
</organism>